<name>A0AAV1K3U2_9NEOP</name>
<feature type="compositionally biased region" description="Basic and acidic residues" evidence="1">
    <location>
        <begin position="229"/>
        <end position="250"/>
    </location>
</feature>
<dbReference type="AlphaFoldDB" id="A0AAV1K3U2"/>
<dbReference type="Proteomes" id="UP001497472">
    <property type="component" value="Unassembled WGS sequence"/>
</dbReference>
<accession>A0AAV1K3U2</accession>
<reference evidence="2 3" key="1">
    <citation type="submission" date="2023-11" db="EMBL/GenBank/DDBJ databases">
        <authorList>
            <person name="Okamura Y."/>
        </authorList>
    </citation>
    <scope>NUCLEOTIDE SEQUENCE [LARGE SCALE GENOMIC DNA]</scope>
</reference>
<comment type="caution">
    <text evidence="2">The sequence shown here is derived from an EMBL/GenBank/DDBJ whole genome shotgun (WGS) entry which is preliminary data.</text>
</comment>
<sequence length="330" mass="37781">MSKATPNKNVAPNTDGFAKSTFTLTFVVEILGLDVWHDCNEGWLDLGSCYQSMKIQYQLYPGQSFDVDVLVWPHVVKLWCGMHYGWARTWQFLERRWFAFSIRHAFPVRVVDFRSYIATVTHTLGFGTLGANAKNDKNVEVYLPPLRFGERRYFAGVIESEHSVDAFLQEMIWQGVREFIPSSYLDGVFDVPQVVRDVRHQDAVISAVQETILNRMCPVSEEEVIEPEEVSKPRDRRESKFPKDKEKEKKKVVDAPKAKYEIKLAGDSILAATGRITQFETVGDRPIDLGEIIVMITSNNLPAQDDHPIIFVNVENLCDIPTAELKRLRQ</sequence>
<organism evidence="2 3">
    <name type="scientific">Leptosia nina</name>
    <dbReference type="NCBI Taxonomy" id="320188"/>
    <lineage>
        <taxon>Eukaryota</taxon>
        <taxon>Metazoa</taxon>
        <taxon>Ecdysozoa</taxon>
        <taxon>Arthropoda</taxon>
        <taxon>Hexapoda</taxon>
        <taxon>Insecta</taxon>
        <taxon>Pterygota</taxon>
        <taxon>Neoptera</taxon>
        <taxon>Endopterygota</taxon>
        <taxon>Lepidoptera</taxon>
        <taxon>Glossata</taxon>
        <taxon>Ditrysia</taxon>
        <taxon>Papilionoidea</taxon>
        <taxon>Pieridae</taxon>
        <taxon>Pierinae</taxon>
        <taxon>Leptosia</taxon>
    </lineage>
</organism>
<evidence type="ECO:0000313" key="2">
    <source>
        <dbReference type="EMBL" id="CAK1555359.1"/>
    </source>
</evidence>
<protein>
    <submittedName>
        <fullName evidence="2">Uncharacterized protein</fullName>
    </submittedName>
</protein>
<evidence type="ECO:0000256" key="1">
    <source>
        <dbReference type="SAM" id="MobiDB-lite"/>
    </source>
</evidence>
<feature type="region of interest" description="Disordered" evidence="1">
    <location>
        <begin position="224"/>
        <end position="250"/>
    </location>
</feature>
<evidence type="ECO:0000313" key="3">
    <source>
        <dbReference type="Proteomes" id="UP001497472"/>
    </source>
</evidence>
<proteinExistence type="predicted"/>
<gene>
    <name evidence="2" type="ORF">LNINA_LOCUS14180</name>
</gene>
<dbReference type="EMBL" id="CAVLEF010000280">
    <property type="protein sequence ID" value="CAK1555359.1"/>
    <property type="molecule type" value="Genomic_DNA"/>
</dbReference>
<keyword evidence="3" id="KW-1185">Reference proteome</keyword>